<organism evidence="3 4">
    <name type="scientific">Flavobacterium arsenatis</name>
    <dbReference type="NCBI Taxonomy" id="1484332"/>
    <lineage>
        <taxon>Bacteria</taxon>
        <taxon>Pseudomonadati</taxon>
        <taxon>Bacteroidota</taxon>
        <taxon>Flavobacteriia</taxon>
        <taxon>Flavobacteriales</taxon>
        <taxon>Flavobacteriaceae</taxon>
        <taxon>Flavobacterium</taxon>
    </lineage>
</organism>
<feature type="signal peptide" evidence="2">
    <location>
        <begin position="1"/>
        <end position="21"/>
    </location>
</feature>
<dbReference type="Proteomes" id="UP001255185">
    <property type="component" value="Unassembled WGS sequence"/>
</dbReference>
<keyword evidence="4" id="KW-1185">Reference proteome</keyword>
<dbReference type="RefSeq" id="WP_310027195.1">
    <property type="nucleotide sequence ID" value="NZ_JAVDVI010000011.1"/>
</dbReference>
<dbReference type="EMBL" id="JAVDVI010000011">
    <property type="protein sequence ID" value="MDR6968586.1"/>
    <property type="molecule type" value="Genomic_DNA"/>
</dbReference>
<evidence type="ECO:0000313" key="3">
    <source>
        <dbReference type="EMBL" id="MDR6968586.1"/>
    </source>
</evidence>
<feature type="region of interest" description="Disordered" evidence="1">
    <location>
        <begin position="111"/>
        <end position="155"/>
    </location>
</feature>
<evidence type="ECO:0000256" key="1">
    <source>
        <dbReference type="SAM" id="MobiDB-lite"/>
    </source>
</evidence>
<name>A0ABU1TRV5_9FLAO</name>
<feature type="compositionally biased region" description="Basic residues" evidence="1">
    <location>
        <begin position="128"/>
        <end position="155"/>
    </location>
</feature>
<reference evidence="3 4" key="1">
    <citation type="submission" date="2023-07" db="EMBL/GenBank/DDBJ databases">
        <title>Sorghum-associated microbial communities from plants grown in Nebraska, USA.</title>
        <authorList>
            <person name="Schachtman D."/>
        </authorList>
    </citation>
    <scope>NUCLEOTIDE SEQUENCE [LARGE SCALE GENOMIC DNA]</scope>
    <source>
        <strain evidence="3 4">3773</strain>
    </source>
</reference>
<comment type="caution">
    <text evidence="3">The sequence shown here is derived from an EMBL/GenBank/DDBJ whole genome shotgun (WGS) entry which is preliminary data.</text>
</comment>
<keyword evidence="2" id="KW-0732">Signal</keyword>
<evidence type="ECO:0000256" key="2">
    <source>
        <dbReference type="SAM" id="SignalP"/>
    </source>
</evidence>
<accession>A0ABU1TRV5</accession>
<sequence length="155" mass="17537">MKTLKLALLGIGLMISSLTQAQVNVNVNVGAPPAWGPAGYDTVEYYYLPDVEAYYDVRASRFIYYGNGKWVRATRLPAQYRTYDLYSGYKVVLTDYHGPTPYIHHKHHKVKYHKGYKGGPQKTIGMKPAKKHKEGHPHKKGGKHHGKQGKGKDKK</sequence>
<evidence type="ECO:0000313" key="4">
    <source>
        <dbReference type="Proteomes" id="UP001255185"/>
    </source>
</evidence>
<protein>
    <submittedName>
        <fullName evidence="3">Uncharacterized protein</fullName>
    </submittedName>
</protein>
<feature type="chain" id="PRO_5046667288" evidence="2">
    <location>
        <begin position="22"/>
        <end position="155"/>
    </location>
</feature>
<gene>
    <name evidence="3" type="ORF">J2X31_002609</name>
</gene>
<proteinExistence type="predicted"/>